<name>A0A975Y139_9ACTN</name>
<dbReference type="RefSeq" id="WP_216940958.1">
    <property type="nucleotide sequence ID" value="NZ_CP077062.1"/>
</dbReference>
<keyword evidence="3" id="KW-1185">Reference proteome</keyword>
<reference evidence="2" key="1">
    <citation type="submission" date="2021-06" db="EMBL/GenBank/DDBJ databases">
        <title>Complete genome sequence of Nocardioides sp. G188.</title>
        <authorList>
            <person name="Im W.-T."/>
        </authorList>
    </citation>
    <scope>NUCLEOTIDE SEQUENCE</scope>
    <source>
        <strain evidence="2">G188</strain>
    </source>
</reference>
<dbReference type="EMBL" id="CP077062">
    <property type="protein sequence ID" value="QWZ09112.1"/>
    <property type="molecule type" value="Genomic_DNA"/>
</dbReference>
<keyword evidence="1" id="KW-0732">Signal</keyword>
<proteinExistence type="predicted"/>
<feature type="signal peptide" evidence="1">
    <location>
        <begin position="1"/>
        <end position="21"/>
    </location>
</feature>
<evidence type="ECO:0000256" key="1">
    <source>
        <dbReference type="SAM" id="SignalP"/>
    </source>
</evidence>
<gene>
    <name evidence="2" type="ORF">KRR39_04690</name>
</gene>
<sequence length="237" mass="25159">MTGGRTVVATANILCSLPAAAAREALHVVLAAEPDLVGLQEWGPKRRRLLAETAGYLWAAPLVGGCPVGVRADRYDVLTGRARWLAGPGWCDPGVRPVPLLPARIATLAVLRDRETGRTVSLLSFHLTPGVQRRGSYRADRPRLAARHRQEVIALRRLVAGQLALGHVVHAVGDSNFDGLALPPLTSAWLGREDGPGTLGSARKIDDVHGPGRAASVVLLETPSDHKAVVVTRPDPA</sequence>
<dbReference type="Proteomes" id="UP000683575">
    <property type="component" value="Chromosome"/>
</dbReference>
<dbReference type="AlphaFoldDB" id="A0A975Y139"/>
<evidence type="ECO:0000313" key="2">
    <source>
        <dbReference type="EMBL" id="QWZ09112.1"/>
    </source>
</evidence>
<evidence type="ECO:0008006" key="4">
    <source>
        <dbReference type="Google" id="ProtNLM"/>
    </source>
</evidence>
<organism evidence="2 3">
    <name type="scientific">Nocardioides panacis</name>
    <dbReference type="NCBI Taxonomy" id="2849501"/>
    <lineage>
        <taxon>Bacteria</taxon>
        <taxon>Bacillati</taxon>
        <taxon>Actinomycetota</taxon>
        <taxon>Actinomycetes</taxon>
        <taxon>Propionibacteriales</taxon>
        <taxon>Nocardioidaceae</taxon>
        <taxon>Nocardioides</taxon>
    </lineage>
</organism>
<dbReference type="KEGG" id="nps:KRR39_04690"/>
<evidence type="ECO:0000313" key="3">
    <source>
        <dbReference type="Proteomes" id="UP000683575"/>
    </source>
</evidence>
<protein>
    <recommendedName>
        <fullName evidence="4">Endonuclease/exonuclease/phosphatase domain-containing protein</fullName>
    </recommendedName>
</protein>
<feature type="chain" id="PRO_5039490018" description="Endonuclease/exonuclease/phosphatase domain-containing protein" evidence="1">
    <location>
        <begin position="22"/>
        <end position="237"/>
    </location>
</feature>
<accession>A0A975Y139</accession>